<reference evidence="1" key="2">
    <citation type="journal article" date="2023" name="Int. J. Mol. Sci.">
        <title>De Novo Assembly and Annotation of 11 Diverse Shrub Willow (Salix) Genomes Reveals Novel Gene Organization in Sex-Linked Regions.</title>
        <authorList>
            <person name="Hyden B."/>
            <person name="Feng K."/>
            <person name="Yates T.B."/>
            <person name="Jawdy S."/>
            <person name="Cereghino C."/>
            <person name="Smart L.B."/>
            <person name="Muchero W."/>
        </authorList>
    </citation>
    <scope>NUCLEOTIDE SEQUENCE</scope>
    <source>
        <tissue evidence="1">Shoot tip</tissue>
    </source>
</reference>
<reference evidence="1" key="1">
    <citation type="submission" date="2022-10" db="EMBL/GenBank/DDBJ databases">
        <authorList>
            <person name="Hyden B.L."/>
            <person name="Feng K."/>
            <person name="Yates T."/>
            <person name="Jawdy S."/>
            <person name="Smart L.B."/>
            <person name="Muchero W."/>
        </authorList>
    </citation>
    <scope>NUCLEOTIDE SEQUENCE</scope>
    <source>
        <tissue evidence="1">Shoot tip</tissue>
    </source>
</reference>
<keyword evidence="2" id="KW-1185">Reference proteome</keyword>
<accession>A0ABQ8ZGJ9</accession>
<comment type="caution">
    <text evidence="1">The sequence shown here is derived from an EMBL/GenBank/DDBJ whole genome shotgun (WGS) entry which is preliminary data.</text>
</comment>
<proteinExistence type="predicted"/>
<dbReference type="Proteomes" id="UP001141253">
    <property type="component" value="Unassembled WGS sequence"/>
</dbReference>
<protein>
    <submittedName>
        <fullName evidence="1">Uncharacterized protein</fullName>
    </submittedName>
</protein>
<feature type="non-terminal residue" evidence="1">
    <location>
        <position position="139"/>
    </location>
</feature>
<dbReference type="EMBL" id="JAPFFI010000036">
    <property type="protein sequence ID" value="KAJ6296520.1"/>
    <property type="molecule type" value="Genomic_DNA"/>
</dbReference>
<organism evidence="1 2">
    <name type="scientific">Salix suchowensis</name>
    <dbReference type="NCBI Taxonomy" id="1278906"/>
    <lineage>
        <taxon>Eukaryota</taxon>
        <taxon>Viridiplantae</taxon>
        <taxon>Streptophyta</taxon>
        <taxon>Embryophyta</taxon>
        <taxon>Tracheophyta</taxon>
        <taxon>Spermatophyta</taxon>
        <taxon>Magnoliopsida</taxon>
        <taxon>eudicotyledons</taxon>
        <taxon>Gunneridae</taxon>
        <taxon>Pentapetalae</taxon>
        <taxon>rosids</taxon>
        <taxon>fabids</taxon>
        <taxon>Malpighiales</taxon>
        <taxon>Salicaceae</taxon>
        <taxon>Saliceae</taxon>
        <taxon>Salix</taxon>
    </lineage>
</organism>
<sequence length="139" mass="15710">MEPGRPLFPSSRRLLTSPTSIWYLDPKSVDAWQIFLATSHPFKPIVGGGKYCKPGDTAKKDDANSNWKWRRTLIFGTILRAGRGLHLVRTGIPDDLYLRNSPWNAMVSSIITNNKLEYAGYLTRDGGVGLVDQIWMRMT</sequence>
<evidence type="ECO:0000313" key="1">
    <source>
        <dbReference type="EMBL" id="KAJ6296520.1"/>
    </source>
</evidence>
<gene>
    <name evidence="1" type="ORF">OIU77_020394</name>
</gene>
<name>A0ABQ8ZGJ9_9ROSI</name>
<evidence type="ECO:0000313" key="2">
    <source>
        <dbReference type="Proteomes" id="UP001141253"/>
    </source>
</evidence>